<dbReference type="EMBL" id="QRZM01000006">
    <property type="protein sequence ID" value="RGV74848.1"/>
    <property type="molecule type" value="Genomic_DNA"/>
</dbReference>
<evidence type="ECO:0000313" key="4">
    <source>
        <dbReference type="Proteomes" id="UP000283975"/>
    </source>
</evidence>
<feature type="transmembrane region" description="Helical" evidence="1">
    <location>
        <begin position="35"/>
        <end position="58"/>
    </location>
</feature>
<dbReference type="Proteomes" id="UP000283975">
    <property type="component" value="Unassembled WGS sequence"/>
</dbReference>
<dbReference type="AlphaFoldDB" id="A0A414AY77"/>
<name>A0A414AY77_9FIRM</name>
<keyword evidence="1" id="KW-0472">Membrane</keyword>
<organism evidence="3 4">
    <name type="scientific">Enterocloster bolteae</name>
    <dbReference type="NCBI Taxonomy" id="208479"/>
    <lineage>
        <taxon>Bacteria</taxon>
        <taxon>Bacillati</taxon>
        <taxon>Bacillota</taxon>
        <taxon>Clostridia</taxon>
        <taxon>Lachnospirales</taxon>
        <taxon>Lachnospiraceae</taxon>
        <taxon>Enterocloster</taxon>
    </lineage>
</organism>
<protein>
    <submittedName>
        <fullName evidence="3">SpoVA/SpoVAEb family sporulation membrane protein</fullName>
    </submittedName>
</protein>
<sequence>MKINRYAGAFLTGGAICFLCHFLTMAYRMAGVPELFAVSVTVFTLAAVGSVTTITGHYQKLTDFGGMGAMITMGGFSSAITDAVHGARKEGMGAGRALWRGVKDGLFILFAGYLAAVVSVVVMYAAGRI</sequence>
<evidence type="ECO:0000313" key="2">
    <source>
        <dbReference type="EMBL" id="RGV74848.1"/>
    </source>
</evidence>
<comment type="caution">
    <text evidence="3">The sequence shown here is derived from an EMBL/GenBank/DDBJ whole genome shotgun (WGS) entry which is preliminary data.</text>
</comment>
<dbReference type="EMBL" id="QSHZ01000006">
    <property type="protein sequence ID" value="RHC57067.1"/>
    <property type="molecule type" value="Genomic_DNA"/>
</dbReference>
<keyword evidence="1" id="KW-1133">Transmembrane helix</keyword>
<dbReference type="InterPro" id="IPR005562">
    <property type="entry name" value="SpoVA"/>
</dbReference>
<evidence type="ECO:0000313" key="5">
    <source>
        <dbReference type="Proteomes" id="UP000284543"/>
    </source>
</evidence>
<feature type="transmembrane region" description="Helical" evidence="1">
    <location>
        <begin position="64"/>
        <end position="84"/>
    </location>
</feature>
<evidence type="ECO:0000313" key="3">
    <source>
        <dbReference type="EMBL" id="RHC57067.1"/>
    </source>
</evidence>
<gene>
    <name evidence="3" type="ORF">DW839_07665</name>
    <name evidence="2" type="ORF">DWW02_16060</name>
</gene>
<reference evidence="4 5" key="1">
    <citation type="submission" date="2018-08" db="EMBL/GenBank/DDBJ databases">
        <title>A genome reference for cultivated species of the human gut microbiota.</title>
        <authorList>
            <person name="Zou Y."/>
            <person name="Xue W."/>
            <person name="Luo G."/>
        </authorList>
    </citation>
    <scope>NUCLEOTIDE SEQUENCE [LARGE SCALE GENOMIC DNA]</scope>
    <source>
        <strain evidence="2 5">AF14-18</strain>
        <strain evidence="3 4">AM35-14</strain>
    </source>
</reference>
<proteinExistence type="predicted"/>
<dbReference type="Proteomes" id="UP000284543">
    <property type="component" value="Unassembled WGS sequence"/>
</dbReference>
<feature type="transmembrane region" description="Helical" evidence="1">
    <location>
        <begin position="6"/>
        <end position="23"/>
    </location>
</feature>
<evidence type="ECO:0000256" key="1">
    <source>
        <dbReference type="SAM" id="Phobius"/>
    </source>
</evidence>
<accession>A0A414AY77</accession>
<keyword evidence="1" id="KW-0812">Transmembrane</keyword>
<dbReference type="Pfam" id="PF03862">
    <property type="entry name" value="SpoVAC_SpoVAEB"/>
    <property type="match status" value="1"/>
</dbReference>
<dbReference type="RefSeq" id="WP_002573248.1">
    <property type="nucleotide sequence ID" value="NZ_CATYQV010000138.1"/>
</dbReference>
<feature type="transmembrane region" description="Helical" evidence="1">
    <location>
        <begin position="105"/>
        <end position="126"/>
    </location>
</feature>